<keyword evidence="1" id="KW-1133">Transmembrane helix</keyword>
<sequence length="190" mass="22801">MPKTSFVIVILLLQFFIFSSIFYSLFSLCQKRYFCYMQELNFPSYTFRFKNSENKVAIFDEIRKKFIILTPEEWVRQHVVHFLIQEKKYPKSLINVEKVLHVNGLRKRYDIVIFNPNGTIFALVECKAPHITISQNTFDQIAQYNMTLKSQYLMVTNGLHHFYCTMDFENEKYDFLRALPEYQNPSFLSH</sequence>
<dbReference type="AlphaFoldDB" id="A0A1I4XBS3"/>
<dbReference type="Pfam" id="PF13588">
    <property type="entry name" value="HSDR_N_2"/>
    <property type="match status" value="1"/>
</dbReference>
<organism evidence="3 4">
    <name type="scientific">Flavobacterium succinicans</name>
    <dbReference type="NCBI Taxonomy" id="29536"/>
    <lineage>
        <taxon>Bacteria</taxon>
        <taxon>Pseudomonadati</taxon>
        <taxon>Bacteroidota</taxon>
        <taxon>Flavobacteriia</taxon>
        <taxon>Flavobacteriales</taxon>
        <taxon>Flavobacteriaceae</taxon>
        <taxon>Flavobacterium</taxon>
    </lineage>
</organism>
<gene>
    <name evidence="3" type="ORF">SAMN05444143_108152</name>
</gene>
<evidence type="ECO:0000259" key="2">
    <source>
        <dbReference type="Pfam" id="PF13588"/>
    </source>
</evidence>
<dbReference type="Gene3D" id="3.90.1570.30">
    <property type="match status" value="1"/>
</dbReference>
<proteinExistence type="predicted"/>
<keyword evidence="1" id="KW-0472">Membrane</keyword>
<reference evidence="4" key="1">
    <citation type="submission" date="2016-10" db="EMBL/GenBank/DDBJ databases">
        <authorList>
            <person name="Varghese N."/>
            <person name="Submissions S."/>
        </authorList>
    </citation>
    <scope>NUCLEOTIDE SEQUENCE [LARGE SCALE GENOMIC DNA]</scope>
    <source>
        <strain evidence="4">DSM 4002</strain>
    </source>
</reference>
<keyword evidence="4" id="KW-1185">Reference proteome</keyword>
<name>A0A1I4XBS3_9FLAO</name>
<dbReference type="Proteomes" id="UP000182961">
    <property type="component" value="Unassembled WGS sequence"/>
</dbReference>
<accession>A0A1I4XBS3</accession>
<dbReference type="InterPro" id="IPR029464">
    <property type="entry name" value="HSDR_N"/>
</dbReference>
<protein>
    <submittedName>
        <fullName evidence="3">Type I restriction enzyme R protein N terminus (HSDR_N)</fullName>
    </submittedName>
</protein>
<evidence type="ECO:0000256" key="1">
    <source>
        <dbReference type="SAM" id="Phobius"/>
    </source>
</evidence>
<evidence type="ECO:0000313" key="3">
    <source>
        <dbReference type="EMBL" id="SFN23344.1"/>
    </source>
</evidence>
<evidence type="ECO:0000313" key="4">
    <source>
        <dbReference type="Proteomes" id="UP000182961"/>
    </source>
</evidence>
<feature type="domain" description="Type I restriction enzyme R protein N-terminal" evidence="2">
    <location>
        <begin position="71"/>
        <end position="180"/>
    </location>
</feature>
<dbReference type="EMBL" id="FOUT01000008">
    <property type="protein sequence ID" value="SFN23344.1"/>
    <property type="molecule type" value="Genomic_DNA"/>
</dbReference>
<keyword evidence="1" id="KW-0812">Transmembrane</keyword>
<feature type="transmembrane region" description="Helical" evidence="1">
    <location>
        <begin position="6"/>
        <end position="28"/>
    </location>
</feature>
<dbReference type="eggNOG" id="COG4096">
    <property type="taxonomic scope" value="Bacteria"/>
</dbReference>